<dbReference type="OrthoDB" id="7959174at2"/>
<reference evidence="2 3" key="1">
    <citation type="submission" date="2010-08" db="EMBL/GenBank/DDBJ databases">
        <authorList>
            <person name="Harkins D.M."/>
            <person name="Madupu R."/>
            <person name="Durkin A.S."/>
            <person name="Torralba M."/>
            <person name="Methe B."/>
            <person name="Sutton G.G."/>
            <person name="Nelson K.E."/>
        </authorList>
    </citation>
    <scope>NUCLEOTIDE SEQUENCE [LARGE SCALE GENOMIC DNA]</scope>
    <source>
        <strain evidence="2 3">DSM 17678</strain>
    </source>
</reference>
<accession>E0E504</accession>
<dbReference type="eggNOG" id="COG3404">
    <property type="taxonomic scope" value="Bacteria"/>
</dbReference>
<dbReference type="InterPro" id="IPR007044">
    <property type="entry name" value="Cyclodeamin/CycHdrlase"/>
</dbReference>
<evidence type="ECO:0000313" key="2">
    <source>
        <dbReference type="EMBL" id="EFM64031.1"/>
    </source>
</evidence>
<dbReference type="AlphaFoldDB" id="E0E504"/>
<gene>
    <name evidence="2" type="ORF">HMPREF0634_0899</name>
</gene>
<keyword evidence="3" id="KW-1185">Reference proteome</keyword>
<sequence length="211" mass="23623">MEKKYLDFSLEEFAQDLGSKKSMPGGGSVAAYALNLANGLASMVANFTSGKKKYAAYQADIEKILEKCQAFHRESMDMVDRDAEAFLPLAAVYKMPSDTDEEMEAKYAQMQICLTRAASVPLDLLRLSKKVLDLHEDLLEKGSIMLLSDVGVGVAMLRSAALSARINVMINIKDIDDQTYVTRTNEEVEDLVADIVKRSDYIYDEVFRRLR</sequence>
<dbReference type="Proteomes" id="UP000003244">
    <property type="component" value="Unassembled WGS sequence"/>
</dbReference>
<dbReference type="RefSeq" id="WP_007790958.1">
    <property type="nucleotide sequence ID" value="NZ_ADGQ01000071.1"/>
</dbReference>
<proteinExistence type="predicted"/>
<feature type="domain" description="Cyclodeaminase/cyclohydrolase" evidence="1">
    <location>
        <begin position="9"/>
        <end position="189"/>
    </location>
</feature>
<dbReference type="Pfam" id="PF04961">
    <property type="entry name" value="FTCD_C"/>
    <property type="match status" value="1"/>
</dbReference>
<comment type="caution">
    <text evidence="2">The sequence shown here is derived from an EMBL/GenBank/DDBJ whole genome shotgun (WGS) entry which is preliminary data.</text>
</comment>
<organism evidence="2 3">
    <name type="scientific">Peptostreptococcus stomatis DSM 17678</name>
    <dbReference type="NCBI Taxonomy" id="596315"/>
    <lineage>
        <taxon>Bacteria</taxon>
        <taxon>Bacillati</taxon>
        <taxon>Bacillota</taxon>
        <taxon>Clostridia</taxon>
        <taxon>Peptostreptococcales</taxon>
        <taxon>Peptostreptococcaceae</taxon>
        <taxon>Peptostreptococcus</taxon>
    </lineage>
</organism>
<protein>
    <submittedName>
        <fullName evidence="2">Formiminotransferase-cyclodeaminase</fullName>
    </submittedName>
</protein>
<dbReference type="STRING" id="596315.HMPREF0634_0899"/>
<evidence type="ECO:0000259" key="1">
    <source>
        <dbReference type="Pfam" id="PF04961"/>
    </source>
</evidence>
<dbReference type="GO" id="GO:0016740">
    <property type="term" value="F:transferase activity"/>
    <property type="evidence" value="ECO:0007669"/>
    <property type="project" value="UniProtKB-KW"/>
</dbReference>
<dbReference type="GeneID" id="84801379"/>
<keyword evidence="2" id="KW-0808">Transferase</keyword>
<evidence type="ECO:0000313" key="3">
    <source>
        <dbReference type="Proteomes" id="UP000003244"/>
    </source>
</evidence>
<dbReference type="Gene3D" id="1.20.120.680">
    <property type="entry name" value="Formiminotetrahydrofolate cyclodeaminase monomer, up-and-down helical bundle"/>
    <property type="match status" value="1"/>
</dbReference>
<dbReference type="InterPro" id="IPR036178">
    <property type="entry name" value="Formintransfe-cycloase-like_sf"/>
</dbReference>
<name>E0E504_9FIRM</name>
<dbReference type="EMBL" id="ADGQ01000071">
    <property type="protein sequence ID" value="EFM64031.1"/>
    <property type="molecule type" value="Genomic_DNA"/>
</dbReference>
<dbReference type="SUPFAM" id="SSF101262">
    <property type="entry name" value="Methenyltetrahydrofolate cyclohydrolase-like"/>
    <property type="match status" value="1"/>
</dbReference>